<keyword evidence="5" id="KW-1185">Reference proteome</keyword>
<feature type="domain" description="DprA winged helix" evidence="3">
    <location>
        <begin position="316"/>
        <end position="368"/>
    </location>
</feature>
<dbReference type="InterPro" id="IPR036388">
    <property type="entry name" value="WH-like_DNA-bd_sf"/>
</dbReference>
<dbReference type="PANTHER" id="PTHR43022">
    <property type="entry name" value="PROTEIN SMF"/>
    <property type="match status" value="1"/>
</dbReference>
<protein>
    <submittedName>
        <fullName evidence="4">DNA-protecting protein DprA</fullName>
    </submittedName>
</protein>
<gene>
    <name evidence="4" type="primary">dprA</name>
    <name evidence="4" type="ORF">DCC35_09030</name>
</gene>
<dbReference type="InterPro" id="IPR003488">
    <property type="entry name" value="DprA"/>
</dbReference>
<dbReference type="InterPro" id="IPR041614">
    <property type="entry name" value="DprA_WH"/>
</dbReference>
<organism evidence="4 5">
    <name type="scientific">Mangrovivirga cuniculi</name>
    <dbReference type="NCBI Taxonomy" id="2715131"/>
    <lineage>
        <taxon>Bacteria</taxon>
        <taxon>Pseudomonadati</taxon>
        <taxon>Bacteroidota</taxon>
        <taxon>Cytophagia</taxon>
        <taxon>Cytophagales</taxon>
        <taxon>Mangrovivirgaceae</taxon>
        <taxon>Mangrovivirga</taxon>
    </lineage>
</organism>
<proteinExistence type="inferred from homology"/>
<dbReference type="OrthoDB" id="9785707at2"/>
<dbReference type="InterPro" id="IPR010994">
    <property type="entry name" value="RuvA_2-like"/>
</dbReference>
<dbReference type="Pfam" id="PF17782">
    <property type="entry name" value="WHD_DprA"/>
    <property type="match status" value="1"/>
</dbReference>
<dbReference type="GO" id="GO:0009294">
    <property type="term" value="P:DNA-mediated transformation"/>
    <property type="evidence" value="ECO:0007669"/>
    <property type="project" value="InterPro"/>
</dbReference>
<evidence type="ECO:0000313" key="5">
    <source>
        <dbReference type="Proteomes" id="UP000298616"/>
    </source>
</evidence>
<dbReference type="Pfam" id="PF14520">
    <property type="entry name" value="HHH_5"/>
    <property type="match status" value="1"/>
</dbReference>
<dbReference type="InterPro" id="IPR057666">
    <property type="entry name" value="DrpA_SLOG"/>
</dbReference>
<dbReference type="NCBIfam" id="TIGR00732">
    <property type="entry name" value="dprA"/>
    <property type="match status" value="1"/>
</dbReference>
<comment type="similarity">
    <text evidence="1">Belongs to the DprA/Smf family.</text>
</comment>
<dbReference type="SUPFAM" id="SSF47781">
    <property type="entry name" value="RuvA domain 2-like"/>
    <property type="match status" value="1"/>
</dbReference>
<dbReference type="Pfam" id="PF02481">
    <property type="entry name" value="DNA_processg_A"/>
    <property type="match status" value="1"/>
</dbReference>
<dbReference type="Gene3D" id="3.40.50.450">
    <property type="match status" value="1"/>
</dbReference>
<evidence type="ECO:0000259" key="2">
    <source>
        <dbReference type="Pfam" id="PF02481"/>
    </source>
</evidence>
<dbReference type="AlphaFoldDB" id="A0A4D7JQ05"/>
<reference evidence="4 5" key="1">
    <citation type="submission" date="2018-04" db="EMBL/GenBank/DDBJ databases">
        <title>Complete genome uncultured novel isolate.</title>
        <authorList>
            <person name="Merlino G."/>
        </authorList>
    </citation>
    <scope>NUCLEOTIDE SEQUENCE [LARGE SCALE GENOMIC DNA]</scope>
    <source>
        <strain evidence="5">R1DC9</strain>
    </source>
</reference>
<dbReference type="Gene3D" id="1.10.10.10">
    <property type="entry name" value="Winged helix-like DNA-binding domain superfamily/Winged helix DNA-binding domain"/>
    <property type="match status" value="1"/>
</dbReference>
<dbReference type="PANTHER" id="PTHR43022:SF1">
    <property type="entry name" value="PROTEIN SMF"/>
    <property type="match status" value="1"/>
</dbReference>
<sequence>MKDSLQYIIALQYIPGIGSKTAKLLISYLGSAEKLFFMPRGKLKSIPGIGDAFIKRITREAKEKALKKADDLILKCKKLNIGICSFYDDDYPLRLKECVDAPLILYYKGNFPCLKSNKALAIVGTRNASPYGLQITENIIKDLSGQNEIITISGLAKGIDAKAHRASLSSNVPTVGVLGHGLDMIYPASHKNLAREMTENGCLLSEYPPGTLPDNHNFPMRNRIVAGIADAVLVVEAAAKGGALITADLAQGYSRDVFAIPGNLTSNYSIGCNELIRKNTAAIITKAEDIIEALNWDLEEMTEKMVPQSLDLSIFDAEERQLISVLQDNPNGLHIDELSWRSQVPLPKIASILLSLELQGIIKALPGKTFTI</sequence>
<evidence type="ECO:0000313" key="4">
    <source>
        <dbReference type="EMBL" id="QCK14872.1"/>
    </source>
</evidence>
<dbReference type="RefSeq" id="WP_137090459.1">
    <property type="nucleotide sequence ID" value="NZ_CP028923.1"/>
</dbReference>
<feature type="domain" description="Smf/DprA SLOG" evidence="2">
    <location>
        <begin position="84"/>
        <end position="294"/>
    </location>
</feature>
<evidence type="ECO:0000259" key="3">
    <source>
        <dbReference type="Pfam" id="PF17782"/>
    </source>
</evidence>
<dbReference type="KEGG" id="fpf:DCC35_09030"/>
<evidence type="ECO:0000256" key="1">
    <source>
        <dbReference type="ARBA" id="ARBA00006525"/>
    </source>
</evidence>
<accession>A0A4D7JQ05</accession>
<dbReference type="Proteomes" id="UP000298616">
    <property type="component" value="Chromosome"/>
</dbReference>
<dbReference type="SUPFAM" id="SSF102405">
    <property type="entry name" value="MCP/YpsA-like"/>
    <property type="match status" value="1"/>
</dbReference>
<dbReference type="EMBL" id="CP028923">
    <property type="protein sequence ID" value="QCK14872.1"/>
    <property type="molecule type" value="Genomic_DNA"/>
</dbReference>
<name>A0A4D7JQ05_9BACT</name>